<sequence length="299" mass="33182">MPRRNDLSDIAAFLAVARERNFTRAASQLGVTQSALSHTIRGLEERLGLRLLTRSTRSVAPTEAGERLIESVGLHFEEIEAGIAALGSLRDRPSGTVRITASDHAIDSLLWPKLQPVLKQYPEIKVELIVDYGFTDIVAERYDAGVRYGEAIAKEMIAVRIGPDAEIGIVGSPDYLKGRDPPRHPQDLLAHNCINMRMPTYGGLYAWEFDKAGQSVNVRVEGQLVFNGIQQIRQAALDGFGLAYIPLDIVQPDINAGRLVRVLSDWCEPFTGFHLYYPSRRQASPAFVAVVDALRHRVR</sequence>
<gene>
    <name evidence="6" type="ORF">M8231_08635</name>
</gene>
<keyword evidence="3" id="KW-0238">DNA-binding</keyword>
<dbReference type="CDD" id="cd08474">
    <property type="entry name" value="PBP2_CrgA_like_5"/>
    <property type="match status" value="1"/>
</dbReference>
<dbReference type="Pfam" id="PF03466">
    <property type="entry name" value="LysR_substrate"/>
    <property type="match status" value="1"/>
</dbReference>
<dbReference type="PANTHER" id="PTHR30537:SF1">
    <property type="entry name" value="HTH-TYPE TRANSCRIPTIONAL REGULATOR PGRR"/>
    <property type="match status" value="1"/>
</dbReference>
<dbReference type="RefSeq" id="WP_249750306.1">
    <property type="nucleotide sequence ID" value="NZ_CP097298.1"/>
</dbReference>
<evidence type="ECO:0000256" key="4">
    <source>
        <dbReference type="ARBA" id="ARBA00023163"/>
    </source>
</evidence>
<name>A0ABY4SI05_9CAUL</name>
<dbReference type="SUPFAM" id="SSF53850">
    <property type="entry name" value="Periplasmic binding protein-like II"/>
    <property type="match status" value="1"/>
</dbReference>
<evidence type="ECO:0000259" key="5">
    <source>
        <dbReference type="PROSITE" id="PS50931"/>
    </source>
</evidence>
<dbReference type="InterPro" id="IPR005119">
    <property type="entry name" value="LysR_subst-bd"/>
</dbReference>
<dbReference type="Pfam" id="PF00126">
    <property type="entry name" value="HTH_1"/>
    <property type="match status" value="1"/>
</dbReference>
<dbReference type="InterPro" id="IPR000847">
    <property type="entry name" value="LysR_HTH_N"/>
</dbReference>
<keyword evidence="7" id="KW-1185">Reference proteome</keyword>
<evidence type="ECO:0000256" key="2">
    <source>
        <dbReference type="ARBA" id="ARBA00023015"/>
    </source>
</evidence>
<proteinExistence type="inferred from homology"/>
<dbReference type="PANTHER" id="PTHR30537">
    <property type="entry name" value="HTH-TYPE TRANSCRIPTIONAL REGULATOR"/>
    <property type="match status" value="1"/>
</dbReference>
<dbReference type="SUPFAM" id="SSF46785">
    <property type="entry name" value="Winged helix' DNA-binding domain"/>
    <property type="match status" value="1"/>
</dbReference>
<keyword evidence="4" id="KW-0804">Transcription</keyword>
<evidence type="ECO:0000313" key="6">
    <source>
        <dbReference type="EMBL" id="URI13904.1"/>
    </source>
</evidence>
<comment type="similarity">
    <text evidence="1">Belongs to the LysR transcriptional regulatory family.</text>
</comment>
<dbReference type="EMBL" id="CP097649">
    <property type="protein sequence ID" value="URI13904.1"/>
    <property type="molecule type" value="Genomic_DNA"/>
</dbReference>
<dbReference type="PRINTS" id="PR00039">
    <property type="entry name" value="HTHLYSR"/>
</dbReference>
<evidence type="ECO:0000256" key="3">
    <source>
        <dbReference type="ARBA" id="ARBA00023125"/>
    </source>
</evidence>
<reference evidence="6" key="1">
    <citation type="submission" date="2022-05" db="EMBL/GenBank/DDBJ databases">
        <title>Brevundimonas albigilva TT17 genome sequence.</title>
        <authorList>
            <person name="Lee K."/>
            <person name="Son H."/>
        </authorList>
    </citation>
    <scope>NUCLEOTIDE SEQUENCE</scope>
    <source>
        <strain evidence="6">TT17</strain>
    </source>
</reference>
<dbReference type="Gene3D" id="1.10.10.10">
    <property type="entry name" value="Winged helix-like DNA-binding domain superfamily/Winged helix DNA-binding domain"/>
    <property type="match status" value="1"/>
</dbReference>
<evidence type="ECO:0000313" key="7">
    <source>
        <dbReference type="Proteomes" id="UP001055429"/>
    </source>
</evidence>
<evidence type="ECO:0000256" key="1">
    <source>
        <dbReference type="ARBA" id="ARBA00009437"/>
    </source>
</evidence>
<protein>
    <submittedName>
        <fullName evidence="6">LysR family transcriptional regulator</fullName>
    </submittedName>
</protein>
<accession>A0ABY4SI05</accession>
<feature type="domain" description="HTH lysR-type" evidence="5">
    <location>
        <begin position="5"/>
        <end position="62"/>
    </location>
</feature>
<dbReference type="InterPro" id="IPR036390">
    <property type="entry name" value="WH_DNA-bd_sf"/>
</dbReference>
<keyword evidence="2" id="KW-0805">Transcription regulation</keyword>
<dbReference type="Gene3D" id="3.40.190.290">
    <property type="match status" value="1"/>
</dbReference>
<dbReference type="Proteomes" id="UP001055429">
    <property type="component" value="Chromosome"/>
</dbReference>
<dbReference type="InterPro" id="IPR058163">
    <property type="entry name" value="LysR-type_TF_proteobact-type"/>
</dbReference>
<dbReference type="PROSITE" id="PS50931">
    <property type="entry name" value="HTH_LYSR"/>
    <property type="match status" value="1"/>
</dbReference>
<dbReference type="InterPro" id="IPR036388">
    <property type="entry name" value="WH-like_DNA-bd_sf"/>
</dbReference>
<organism evidence="6 7">
    <name type="scientific">Brevundimonas albigilva</name>
    <dbReference type="NCBI Taxonomy" id="1312364"/>
    <lineage>
        <taxon>Bacteria</taxon>
        <taxon>Pseudomonadati</taxon>
        <taxon>Pseudomonadota</taxon>
        <taxon>Alphaproteobacteria</taxon>
        <taxon>Caulobacterales</taxon>
        <taxon>Caulobacteraceae</taxon>
        <taxon>Brevundimonas</taxon>
    </lineage>
</organism>